<organism evidence="3 4">
    <name type="scientific">Lolium multiflorum</name>
    <name type="common">Italian ryegrass</name>
    <name type="synonym">Lolium perenne subsp. multiflorum</name>
    <dbReference type="NCBI Taxonomy" id="4521"/>
    <lineage>
        <taxon>Eukaryota</taxon>
        <taxon>Viridiplantae</taxon>
        <taxon>Streptophyta</taxon>
        <taxon>Embryophyta</taxon>
        <taxon>Tracheophyta</taxon>
        <taxon>Spermatophyta</taxon>
        <taxon>Magnoliopsida</taxon>
        <taxon>Liliopsida</taxon>
        <taxon>Poales</taxon>
        <taxon>Poaceae</taxon>
        <taxon>BOP clade</taxon>
        <taxon>Pooideae</taxon>
        <taxon>Poodae</taxon>
        <taxon>Poeae</taxon>
        <taxon>Poeae Chloroplast Group 2 (Poeae type)</taxon>
        <taxon>Loliodinae</taxon>
        <taxon>Loliinae</taxon>
        <taxon>Lolium</taxon>
    </lineage>
</organism>
<accession>A0AAD8QK08</accession>
<evidence type="ECO:0000313" key="3">
    <source>
        <dbReference type="EMBL" id="KAK1604261.1"/>
    </source>
</evidence>
<dbReference type="PANTHER" id="PTHR35832">
    <property type="entry name" value="OS12G0248400 PROTEIN-RELATED"/>
    <property type="match status" value="1"/>
</dbReference>
<dbReference type="InterPro" id="IPR054000">
    <property type="entry name" value="MLKL_N"/>
</dbReference>
<dbReference type="EMBL" id="JAUUTY010000007">
    <property type="protein sequence ID" value="KAK1604261.1"/>
    <property type="molecule type" value="Genomic_DNA"/>
</dbReference>
<dbReference type="AlphaFoldDB" id="A0AAD8QK08"/>
<evidence type="ECO:0000256" key="1">
    <source>
        <dbReference type="SAM" id="MobiDB-lite"/>
    </source>
</evidence>
<proteinExistence type="predicted"/>
<dbReference type="Proteomes" id="UP001231189">
    <property type="component" value="Unassembled WGS sequence"/>
</dbReference>
<dbReference type="InterPro" id="IPR059179">
    <property type="entry name" value="MLKL-like_MCAfunc"/>
</dbReference>
<dbReference type="CDD" id="cd21037">
    <property type="entry name" value="MLKL_NTD"/>
    <property type="match status" value="1"/>
</dbReference>
<feature type="domain" description="Mixed lineage kinase" evidence="2">
    <location>
        <begin position="4"/>
        <end position="125"/>
    </location>
</feature>
<name>A0AAD8QK08_LOLMU</name>
<dbReference type="InterPro" id="IPR036537">
    <property type="entry name" value="Adaptor_Cbl_N_dom_sf"/>
</dbReference>
<dbReference type="Gene3D" id="1.20.930.20">
    <property type="entry name" value="Adaptor protein Cbl, N-terminal domain"/>
    <property type="match status" value="1"/>
</dbReference>
<protein>
    <recommendedName>
        <fullName evidence="2">Mixed lineage kinase domain-containing protein</fullName>
    </recommendedName>
</protein>
<evidence type="ECO:0000259" key="2">
    <source>
        <dbReference type="Pfam" id="PF22215"/>
    </source>
</evidence>
<gene>
    <name evidence="3" type="ORF">QYE76_027934</name>
</gene>
<comment type="caution">
    <text evidence="3">The sequence shown here is derived from an EMBL/GenBank/DDBJ whole genome shotgun (WGS) entry which is preliminary data.</text>
</comment>
<feature type="region of interest" description="Disordered" evidence="1">
    <location>
        <begin position="124"/>
        <end position="167"/>
    </location>
</feature>
<sequence length="321" mass="35122">MEAVGTIVKVVQEIVKAAETARQNRRRCLDLADRARTVGDILREDRGSTTSRIAGGVSRAALERLKAALDDALELVESQRRSGGLGIPKLITSSRTAARFQDVETRITACVVDLGLAEQIAAGRRDHRDNAEAAPVQEPPPQQQQQQKGKDGPPLPQGYQAQSAPPPVSFYDQYLQQAQQSLLQAYLPQSAPPPPQQGNDVLQAYLAQSAQRGKDAQAFLQDYHAQSAQRGKEAQAFLQEYHAQSAQRGKEAQAFLEVYHAQREQLGKEAQASLQEYHAQSAQRGEDAQAMLQGYLAQSASSQQQGQDVQSLLKGYGYFAM</sequence>
<reference evidence="3" key="1">
    <citation type="submission" date="2023-07" db="EMBL/GenBank/DDBJ databases">
        <title>A chromosome-level genome assembly of Lolium multiflorum.</title>
        <authorList>
            <person name="Chen Y."/>
            <person name="Copetti D."/>
            <person name="Kolliker R."/>
            <person name="Studer B."/>
        </authorList>
    </citation>
    <scope>NUCLEOTIDE SEQUENCE</scope>
    <source>
        <strain evidence="3">02402/16</strain>
        <tissue evidence="3">Leaf</tissue>
    </source>
</reference>
<dbReference type="Pfam" id="PF22215">
    <property type="entry name" value="MLKL_N"/>
    <property type="match status" value="1"/>
</dbReference>
<dbReference type="GO" id="GO:0007166">
    <property type="term" value="P:cell surface receptor signaling pathway"/>
    <property type="evidence" value="ECO:0007669"/>
    <property type="project" value="InterPro"/>
</dbReference>
<dbReference type="PANTHER" id="PTHR35832:SF6">
    <property type="entry name" value="EXPRESSED PROTEIN"/>
    <property type="match status" value="1"/>
</dbReference>
<evidence type="ECO:0000313" key="4">
    <source>
        <dbReference type="Proteomes" id="UP001231189"/>
    </source>
</evidence>
<keyword evidence="4" id="KW-1185">Reference proteome</keyword>